<feature type="region of interest" description="Disordered" evidence="1">
    <location>
        <begin position="32"/>
        <end position="67"/>
    </location>
</feature>
<protein>
    <submittedName>
        <fullName evidence="2">Uncharacterized protein</fullName>
    </submittedName>
</protein>
<sequence length="67" mass="7859">MRNKSAVRNPQQLEKRSGKMFRTRLARDSLIRRDDTAPIPRRVPRPMAQSVRQDKNHPESSRGHNIL</sequence>
<feature type="compositionally biased region" description="Basic and acidic residues" evidence="1">
    <location>
        <begin position="52"/>
        <end position="67"/>
    </location>
</feature>
<dbReference type="EMBL" id="JAAOIC020000006">
    <property type="protein sequence ID" value="KAG8041856.1"/>
    <property type="molecule type" value="Genomic_DNA"/>
</dbReference>
<dbReference type="AlphaFoldDB" id="A0A8J5RI89"/>
<name>A0A8J5RI89_9HYME</name>
<proteinExistence type="predicted"/>
<accession>A0A8J5RI89</accession>
<comment type="caution">
    <text evidence="2">The sequence shown here is derived from an EMBL/GenBank/DDBJ whole genome shotgun (WGS) entry which is preliminary data.</text>
</comment>
<keyword evidence="3" id="KW-1185">Reference proteome</keyword>
<dbReference type="Proteomes" id="UP000729913">
    <property type="component" value="Unassembled WGS sequence"/>
</dbReference>
<gene>
    <name evidence="2" type="ORF">G9C98_007160</name>
</gene>
<evidence type="ECO:0000313" key="3">
    <source>
        <dbReference type="Proteomes" id="UP000729913"/>
    </source>
</evidence>
<evidence type="ECO:0000256" key="1">
    <source>
        <dbReference type="SAM" id="MobiDB-lite"/>
    </source>
</evidence>
<reference evidence="2" key="2">
    <citation type="submission" date="2021-04" db="EMBL/GenBank/DDBJ databases">
        <title>Genome-wide patterns of bracovirus chromosomal integration into multiple host tissues during parasitism.</title>
        <authorList>
            <person name="Chebbi M.A.C."/>
        </authorList>
    </citation>
    <scope>NUCLEOTIDE SEQUENCE</scope>
    <source>
        <tissue evidence="2">Whole body</tissue>
    </source>
</reference>
<organism evidence="2 3">
    <name type="scientific">Cotesia typhae</name>
    <dbReference type="NCBI Taxonomy" id="2053667"/>
    <lineage>
        <taxon>Eukaryota</taxon>
        <taxon>Metazoa</taxon>
        <taxon>Ecdysozoa</taxon>
        <taxon>Arthropoda</taxon>
        <taxon>Hexapoda</taxon>
        <taxon>Insecta</taxon>
        <taxon>Pterygota</taxon>
        <taxon>Neoptera</taxon>
        <taxon>Endopterygota</taxon>
        <taxon>Hymenoptera</taxon>
        <taxon>Apocrita</taxon>
        <taxon>Ichneumonoidea</taxon>
        <taxon>Braconidae</taxon>
        <taxon>Microgastrinae</taxon>
        <taxon>Cotesia</taxon>
    </lineage>
</organism>
<reference evidence="2" key="1">
    <citation type="submission" date="2020-03" db="EMBL/GenBank/DDBJ databases">
        <authorList>
            <person name="Chebbi M.A."/>
            <person name="Drezen J.M."/>
        </authorList>
    </citation>
    <scope>NUCLEOTIDE SEQUENCE</scope>
    <source>
        <tissue evidence="2">Whole body</tissue>
    </source>
</reference>
<evidence type="ECO:0000313" key="2">
    <source>
        <dbReference type="EMBL" id="KAG8041856.1"/>
    </source>
</evidence>